<accession>A0AAD5M2V4</accession>
<keyword evidence="4" id="KW-1185">Reference proteome</keyword>
<feature type="transmembrane region" description="Helical" evidence="2">
    <location>
        <begin position="501"/>
        <end position="527"/>
    </location>
</feature>
<feature type="transmembrane region" description="Helical" evidence="2">
    <location>
        <begin position="211"/>
        <end position="234"/>
    </location>
</feature>
<sequence>MTEPRETKSASQNSSHPSSQRVAPDPSASALAPPSASVQVLPWPRRWVQWREKNAFWGRYSVGKLRAFAEYQRDHAPSREWLVLVLSPLPLLLLLILLLLIPLDDPSLGAAHNWRSFARSIVSHISASFCVTLAVKQALELDHREYPFWKCALMAVLASGVNEFAWQGIAFAWRFPVPFRELLCANTWLVWFIALHYLHMRDAFARKRERLRIYLPVFTAQFSLFYVYLALAVAFSYCELLGQVLLVLLVPPVKVIVKRRVWRLARRLEDLSTDVTVCVVEMSAAIFQAVIMIYARSVAIPWLVFAVDIVQAMAEIGLNIDRSGLAEGEDVLATGCSLLARLTNETWQRRQQAYTAELQEPPPQRRLSSALSFGGSRSVAQRLTFPKIDANRDISKQNEQDVSTKFIDFHAPLELTSAAQGEPASKEQPPIIIDGLSVTRTTDARQLVQLLRLLFASEMLLFIEFMELWLAVTHLVLLVVAHELPGGKYLIPLMNLPDDEAFRSAVTHAAWLAGLEALSFGVVYCLLQRKSGVASLGQVALVLRKYWMTVQGKIGTCLLILLNLATLQQGIDFTFQFEYKAREP</sequence>
<evidence type="ECO:0000256" key="2">
    <source>
        <dbReference type="SAM" id="Phobius"/>
    </source>
</evidence>
<proteinExistence type="predicted"/>
<feature type="transmembrane region" description="Helical" evidence="2">
    <location>
        <begin position="179"/>
        <end position="199"/>
    </location>
</feature>
<protein>
    <recommendedName>
        <fullName evidence="5">Transmembrane protein</fullName>
    </recommendedName>
</protein>
<dbReference type="Proteomes" id="UP001209570">
    <property type="component" value="Unassembled WGS sequence"/>
</dbReference>
<feature type="transmembrane region" description="Helical" evidence="2">
    <location>
        <begin position="459"/>
        <end position="481"/>
    </location>
</feature>
<evidence type="ECO:0000313" key="3">
    <source>
        <dbReference type="EMBL" id="KAJ0402405.1"/>
    </source>
</evidence>
<comment type="caution">
    <text evidence="3">The sequence shown here is derived from an EMBL/GenBank/DDBJ whole genome shotgun (WGS) entry which is preliminary data.</text>
</comment>
<keyword evidence="2" id="KW-1133">Transmembrane helix</keyword>
<evidence type="ECO:0000313" key="4">
    <source>
        <dbReference type="Proteomes" id="UP001209570"/>
    </source>
</evidence>
<dbReference type="EMBL" id="JAKCXM010000103">
    <property type="protein sequence ID" value="KAJ0402405.1"/>
    <property type="molecule type" value="Genomic_DNA"/>
</dbReference>
<dbReference type="AlphaFoldDB" id="A0AAD5M2V4"/>
<feature type="region of interest" description="Disordered" evidence="1">
    <location>
        <begin position="1"/>
        <end position="33"/>
    </location>
</feature>
<evidence type="ECO:0000256" key="1">
    <source>
        <dbReference type="SAM" id="MobiDB-lite"/>
    </source>
</evidence>
<reference evidence="3" key="1">
    <citation type="submission" date="2021-12" db="EMBL/GenBank/DDBJ databases">
        <title>Prjna785345.</title>
        <authorList>
            <person name="Rujirawat T."/>
            <person name="Krajaejun T."/>
        </authorList>
    </citation>
    <scope>NUCLEOTIDE SEQUENCE</scope>
    <source>
        <strain evidence="3">Pi057C3</strain>
    </source>
</reference>
<feature type="compositionally biased region" description="Low complexity" evidence="1">
    <location>
        <begin position="9"/>
        <end position="33"/>
    </location>
</feature>
<organism evidence="3 4">
    <name type="scientific">Pythium insidiosum</name>
    <name type="common">Pythiosis disease agent</name>
    <dbReference type="NCBI Taxonomy" id="114742"/>
    <lineage>
        <taxon>Eukaryota</taxon>
        <taxon>Sar</taxon>
        <taxon>Stramenopiles</taxon>
        <taxon>Oomycota</taxon>
        <taxon>Peronosporomycetes</taxon>
        <taxon>Pythiales</taxon>
        <taxon>Pythiaceae</taxon>
        <taxon>Pythium</taxon>
    </lineage>
</organism>
<keyword evidence="2" id="KW-0472">Membrane</keyword>
<keyword evidence="2" id="KW-0812">Transmembrane</keyword>
<name>A0AAD5M2V4_PYTIN</name>
<feature type="transmembrane region" description="Helical" evidence="2">
    <location>
        <begin position="81"/>
        <end position="101"/>
    </location>
</feature>
<gene>
    <name evidence="3" type="ORF">P43SY_004114</name>
</gene>
<feature type="transmembrane region" description="Helical" evidence="2">
    <location>
        <begin position="240"/>
        <end position="257"/>
    </location>
</feature>
<evidence type="ECO:0008006" key="5">
    <source>
        <dbReference type="Google" id="ProtNLM"/>
    </source>
</evidence>